<dbReference type="Proteomes" id="UP000034207">
    <property type="component" value="Unassembled WGS sequence"/>
</dbReference>
<proteinExistence type="predicted"/>
<protein>
    <submittedName>
        <fullName evidence="2">Uncharacterized protein</fullName>
    </submittedName>
</protein>
<reference evidence="2 3" key="1">
    <citation type="journal article" date="2015" name="Nature">
        <title>rRNA introns, odd ribosomes, and small enigmatic genomes across a large radiation of phyla.</title>
        <authorList>
            <person name="Brown C.T."/>
            <person name="Hug L.A."/>
            <person name="Thomas B.C."/>
            <person name="Sharon I."/>
            <person name="Castelle C.J."/>
            <person name="Singh A."/>
            <person name="Wilkins M.J."/>
            <person name="Williams K.H."/>
            <person name="Banfield J.F."/>
        </authorList>
    </citation>
    <scope>NUCLEOTIDE SEQUENCE [LARGE SCALE GENOMIC DNA]</scope>
</reference>
<sequence length="108" mass="12600">MKKRRIKFILKATDFVLLTFILFPMAFYINRIYGCDACHLNFIQNLLKSIAQYLIKVQVLVFAPALVVFFIPFSIVMEWASGSPREWKLTAYIACIISLMALMYFVFT</sequence>
<accession>A0A0G0M2U7</accession>
<feature type="transmembrane region" description="Helical" evidence="1">
    <location>
        <begin position="12"/>
        <end position="33"/>
    </location>
</feature>
<feature type="transmembrane region" description="Helical" evidence="1">
    <location>
        <begin position="89"/>
        <end position="107"/>
    </location>
</feature>
<feature type="transmembrane region" description="Helical" evidence="1">
    <location>
        <begin position="53"/>
        <end position="77"/>
    </location>
</feature>
<organism evidence="2 3">
    <name type="scientific">candidate division CPR2 bacterium GW2011_GWC2_39_10</name>
    <dbReference type="NCBI Taxonomy" id="1618345"/>
    <lineage>
        <taxon>Bacteria</taxon>
        <taxon>Bacteria division CPR2</taxon>
    </lineage>
</organism>
<evidence type="ECO:0000313" key="2">
    <source>
        <dbReference type="EMBL" id="KKQ94630.1"/>
    </source>
</evidence>
<dbReference type="AlphaFoldDB" id="A0A0G0M2U7"/>
<name>A0A0G0M2U7_UNCC2</name>
<dbReference type="STRING" id="1618345.UT18_C0009G0041"/>
<evidence type="ECO:0000256" key="1">
    <source>
        <dbReference type="SAM" id="Phobius"/>
    </source>
</evidence>
<keyword evidence="1" id="KW-1133">Transmembrane helix</keyword>
<dbReference type="EMBL" id="LBVV01000009">
    <property type="protein sequence ID" value="KKQ94630.1"/>
    <property type="molecule type" value="Genomic_DNA"/>
</dbReference>
<comment type="caution">
    <text evidence="2">The sequence shown here is derived from an EMBL/GenBank/DDBJ whole genome shotgun (WGS) entry which is preliminary data.</text>
</comment>
<evidence type="ECO:0000313" key="3">
    <source>
        <dbReference type="Proteomes" id="UP000034207"/>
    </source>
</evidence>
<keyword evidence="1" id="KW-0472">Membrane</keyword>
<keyword evidence="1" id="KW-0812">Transmembrane</keyword>
<gene>
    <name evidence="2" type="ORF">UT18_C0009G0041</name>
</gene>